<dbReference type="KEGG" id="psl:Psta_0662"/>
<feature type="transmembrane region" description="Helical" evidence="1">
    <location>
        <begin position="43"/>
        <end position="65"/>
    </location>
</feature>
<evidence type="ECO:0000313" key="3">
    <source>
        <dbReference type="Proteomes" id="UP000001887"/>
    </source>
</evidence>
<keyword evidence="3" id="KW-1185">Reference proteome</keyword>
<feature type="transmembrane region" description="Helical" evidence="1">
    <location>
        <begin position="12"/>
        <end position="37"/>
    </location>
</feature>
<keyword evidence="1" id="KW-0472">Membrane</keyword>
<name>D2R589_PIRSD</name>
<dbReference type="Proteomes" id="UP000001887">
    <property type="component" value="Chromosome"/>
</dbReference>
<keyword evidence="1" id="KW-1133">Transmembrane helix</keyword>
<evidence type="ECO:0000256" key="1">
    <source>
        <dbReference type="SAM" id="Phobius"/>
    </source>
</evidence>
<keyword evidence="1" id="KW-0812">Transmembrane</keyword>
<proteinExistence type="predicted"/>
<evidence type="ECO:0000313" key="2">
    <source>
        <dbReference type="EMBL" id="ADB15348.1"/>
    </source>
</evidence>
<accession>D2R589</accession>
<dbReference type="EMBL" id="CP001848">
    <property type="protein sequence ID" value="ADB15348.1"/>
    <property type="molecule type" value="Genomic_DNA"/>
</dbReference>
<sequence precursor="true">MSSRKRPNSLPPWFRLLCGATPLAVLVIVTLSVAFGVSVSPTIFATIATLASAVICKVLGIRLWWG</sequence>
<protein>
    <submittedName>
        <fullName evidence="2">Uncharacterized protein</fullName>
    </submittedName>
</protein>
<organism evidence="2 3">
    <name type="scientific">Pirellula staleyi (strain ATCC 27377 / DSM 6068 / ICPB 4128)</name>
    <name type="common">Pirella staleyi</name>
    <dbReference type="NCBI Taxonomy" id="530564"/>
    <lineage>
        <taxon>Bacteria</taxon>
        <taxon>Pseudomonadati</taxon>
        <taxon>Planctomycetota</taxon>
        <taxon>Planctomycetia</taxon>
        <taxon>Pirellulales</taxon>
        <taxon>Pirellulaceae</taxon>
        <taxon>Pirellula</taxon>
    </lineage>
</organism>
<gene>
    <name evidence="2" type="ordered locus">Psta_0662</name>
</gene>
<dbReference type="AlphaFoldDB" id="D2R589"/>
<reference evidence="2 3" key="1">
    <citation type="journal article" date="2009" name="Stand. Genomic Sci.">
        <title>Complete genome sequence of Pirellula staleyi type strain (ATCC 27377).</title>
        <authorList>
            <person name="Clum A."/>
            <person name="Tindall B.J."/>
            <person name="Sikorski J."/>
            <person name="Ivanova N."/>
            <person name="Mavrommatis K."/>
            <person name="Lucas S."/>
            <person name="Glavina del Rio T."/>
            <person name="Nolan M."/>
            <person name="Chen F."/>
            <person name="Tice H."/>
            <person name="Pitluck S."/>
            <person name="Cheng J.F."/>
            <person name="Chertkov O."/>
            <person name="Brettin T."/>
            <person name="Han C."/>
            <person name="Detter J.C."/>
            <person name="Kuske C."/>
            <person name="Bruce D."/>
            <person name="Goodwin L."/>
            <person name="Ovchinikova G."/>
            <person name="Pati A."/>
            <person name="Mikhailova N."/>
            <person name="Chen A."/>
            <person name="Palaniappan K."/>
            <person name="Land M."/>
            <person name="Hauser L."/>
            <person name="Chang Y.J."/>
            <person name="Jeffries C.D."/>
            <person name="Chain P."/>
            <person name="Rohde M."/>
            <person name="Goker M."/>
            <person name="Bristow J."/>
            <person name="Eisen J.A."/>
            <person name="Markowitz V."/>
            <person name="Hugenholtz P."/>
            <person name="Kyrpides N.C."/>
            <person name="Klenk H.P."/>
            <person name="Lapidus A."/>
        </authorList>
    </citation>
    <scope>NUCLEOTIDE SEQUENCE [LARGE SCALE GENOMIC DNA]</scope>
    <source>
        <strain evidence="3">ATCC 27377 / DSM 6068 / ICPB 4128</strain>
    </source>
</reference>
<dbReference type="HOGENOM" id="CLU_2827439_0_0_0"/>
<dbReference type="STRING" id="530564.Psta_0662"/>